<dbReference type="CDD" id="cd00144">
    <property type="entry name" value="MPP_PPP_family"/>
    <property type="match status" value="1"/>
</dbReference>
<evidence type="ECO:0000313" key="7">
    <source>
        <dbReference type="Proteomes" id="UP001178507"/>
    </source>
</evidence>
<name>A0AA36J8K0_9DINO</name>
<reference evidence="6" key="1">
    <citation type="submission" date="2023-08" db="EMBL/GenBank/DDBJ databases">
        <authorList>
            <person name="Chen Y."/>
            <person name="Shah S."/>
            <person name="Dougan E. K."/>
            <person name="Thang M."/>
            <person name="Chan C."/>
        </authorList>
    </citation>
    <scope>NUCLEOTIDE SEQUENCE</scope>
</reference>
<dbReference type="InterPro" id="IPR051134">
    <property type="entry name" value="PPP_phosphatase"/>
</dbReference>
<keyword evidence="4" id="KW-0464">Manganese</keyword>
<dbReference type="Proteomes" id="UP001178507">
    <property type="component" value="Unassembled WGS sequence"/>
</dbReference>
<dbReference type="PANTHER" id="PTHR45668">
    <property type="entry name" value="SERINE/THREONINE-PROTEIN PHOSPHATASE 5-RELATED"/>
    <property type="match status" value="1"/>
</dbReference>
<dbReference type="PANTHER" id="PTHR45668:SF5">
    <property type="entry name" value="SERINE_THREONINE-PROTEIN PHOSPHATASE 5"/>
    <property type="match status" value="1"/>
</dbReference>
<dbReference type="InterPro" id="IPR002048">
    <property type="entry name" value="EF_hand_dom"/>
</dbReference>
<dbReference type="PROSITE" id="PS50222">
    <property type="entry name" value="EF_HAND_2"/>
    <property type="match status" value="2"/>
</dbReference>
<keyword evidence="3" id="KW-0106">Calcium</keyword>
<comment type="cofactor">
    <cofactor evidence="1">
        <name>Mn(2+)</name>
        <dbReference type="ChEBI" id="CHEBI:29035"/>
    </cofactor>
</comment>
<evidence type="ECO:0000256" key="4">
    <source>
        <dbReference type="ARBA" id="ARBA00023211"/>
    </source>
</evidence>
<dbReference type="InterPro" id="IPR011992">
    <property type="entry name" value="EF-hand-dom_pair"/>
</dbReference>
<evidence type="ECO:0000259" key="5">
    <source>
        <dbReference type="PROSITE" id="PS50222"/>
    </source>
</evidence>
<protein>
    <recommendedName>
        <fullName evidence="5">EF-hand domain-containing protein</fullName>
    </recommendedName>
</protein>
<dbReference type="Gene3D" id="3.60.21.10">
    <property type="match status" value="1"/>
</dbReference>
<evidence type="ECO:0000313" key="6">
    <source>
        <dbReference type="EMBL" id="CAJ1400426.1"/>
    </source>
</evidence>
<evidence type="ECO:0000256" key="1">
    <source>
        <dbReference type="ARBA" id="ARBA00001936"/>
    </source>
</evidence>
<accession>A0AA36J8K0</accession>
<gene>
    <name evidence="6" type="ORF">EVOR1521_LOCUS23762</name>
</gene>
<dbReference type="PROSITE" id="PS00018">
    <property type="entry name" value="EF_HAND_1"/>
    <property type="match status" value="2"/>
</dbReference>
<dbReference type="EMBL" id="CAUJNA010003371">
    <property type="protein sequence ID" value="CAJ1400426.1"/>
    <property type="molecule type" value="Genomic_DNA"/>
</dbReference>
<proteinExistence type="predicted"/>
<dbReference type="Gene3D" id="1.10.238.10">
    <property type="entry name" value="EF-hand"/>
    <property type="match status" value="2"/>
</dbReference>
<dbReference type="GO" id="GO:0005509">
    <property type="term" value="F:calcium ion binding"/>
    <property type="evidence" value="ECO:0007669"/>
    <property type="project" value="InterPro"/>
</dbReference>
<comment type="caution">
    <text evidence="6">The sequence shown here is derived from an EMBL/GenBank/DDBJ whole genome shotgun (WGS) entry which is preliminary data.</text>
</comment>
<evidence type="ECO:0000256" key="3">
    <source>
        <dbReference type="ARBA" id="ARBA00022837"/>
    </source>
</evidence>
<sequence>MHKWPLPNCREVCTDLLTQRRVGVDLCSVDRQRPTVQKLPASDQGGQLLYGFLWADPASSEEEKKSSNSRAGKFVESETRAFCERNNLALLVRSHEVPRTLRGVEQHHGGLCITVFSASNYCGSVGNRGAVLILRPGGGRTEPEALEHWAPPWPRLCTFLATGGDDGVLAARWEAAFGICPTDCLLGVDAPAETCEESVSASREQLMQFMAERIVEHKEELFDAFCQADADCTGVVDVSSWLDAMRQVLAPHCSVLTVQMLLEMAKNWSLKTPVPYVKFLHRFQIRDNPEDGSVLVDRIKIVSQLQNKLVDFSAINLEQLLDPDGDKAVSHREFASFLPQFHIQVPPWQAAALYETMAGMVDQDPINLDNTILCLALVSQDPPKREDDPCADVADAIGRKIMQSGDSLASIFRSWDEDNSGFLSLAELKNGLRSLPMSHRFTDEEVAVCMSKIDSLGKEDERLSIFEFIRALAPRRVTLELQRSMIREVLKRVWVCRPALLSSLSTRDPEATNEVDWDAFCECVLASEYL</sequence>
<dbReference type="Pfam" id="PF13405">
    <property type="entry name" value="EF-hand_6"/>
    <property type="match status" value="1"/>
</dbReference>
<keyword evidence="7" id="KW-1185">Reference proteome</keyword>
<dbReference type="SMART" id="SM00054">
    <property type="entry name" value="EFh"/>
    <property type="match status" value="2"/>
</dbReference>
<feature type="domain" description="EF-hand" evidence="5">
    <location>
        <begin position="216"/>
        <end position="251"/>
    </location>
</feature>
<evidence type="ECO:0000256" key="2">
    <source>
        <dbReference type="ARBA" id="ARBA00022723"/>
    </source>
</evidence>
<dbReference type="InterPro" id="IPR029052">
    <property type="entry name" value="Metallo-depent_PP-like"/>
</dbReference>
<dbReference type="InterPro" id="IPR018247">
    <property type="entry name" value="EF_Hand_1_Ca_BS"/>
</dbReference>
<feature type="domain" description="EF-hand" evidence="5">
    <location>
        <begin position="403"/>
        <end position="438"/>
    </location>
</feature>
<dbReference type="AlphaFoldDB" id="A0AA36J8K0"/>
<dbReference type="SUPFAM" id="SSF56300">
    <property type="entry name" value="Metallo-dependent phosphatases"/>
    <property type="match status" value="1"/>
</dbReference>
<dbReference type="SUPFAM" id="SSF47473">
    <property type="entry name" value="EF-hand"/>
    <property type="match status" value="1"/>
</dbReference>
<organism evidence="6 7">
    <name type="scientific">Effrenium voratum</name>
    <dbReference type="NCBI Taxonomy" id="2562239"/>
    <lineage>
        <taxon>Eukaryota</taxon>
        <taxon>Sar</taxon>
        <taxon>Alveolata</taxon>
        <taxon>Dinophyceae</taxon>
        <taxon>Suessiales</taxon>
        <taxon>Symbiodiniaceae</taxon>
        <taxon>Effrenium</taxon>
    </lineage>
</organism>
<keyword evidence="2" id="KW-0479">Metal-binding</keyword>